<evidence type="ECO:0000313" key="3">
    <source>
        <dbReference type="Proteomes" id="UP001218188"/>
    </source>
</evidence>
<reference evidence="2" key="1">
    <citation type="submission" date="2023-03" db="EMBL/GenBank/DDBJ databases">
        <title>Massive genome expansion in bonnet fungi (Mycena s.s.) driven by repeated elements and novel gene families across ecological guilds.</title>
        <authorList>
            <consortium name="Lawrence Berkeley National Laboratory"/>
            <person name="Harder C.B."/>
            <person name="Miyauchi S."/>
            <person name="Viragh M."/>
            <person name="Kuo A."/>
            <person name="Thoen E."/>
            <person name="Andreopoulos B."/>
            <person name="Lu D."/>
            <person name="Skrede I."/>
            <person name="Drula E."/>
            <person name="Henrissat B."/>
            <person name="Morin E."/>
            <person name="Kohler A."/>
            <person name="Barry K."/>
            <person name="LaButti K."/>
            <person name="Morin E."/>
            <person name="Salamov A."/>
            <person name="Lipzen A."/>
            <person name="Mereny Z."/>
            <person name="Hegedus B."/>
            <person name="Baldrian P."/>
            <person name="Stursova M."/>
            <person name="Weitz H."/>
            <person name="Taylor A."/>
            <person name="Grigoriev I.V."/>
            <person name="Nagy L.G."/>
            <person name="Martin F."/>
            <person name="Kauserud H."/>
        </authorList>
    </citation>
    <scope>NUCLEOTIDE SEQUENCE</scope>
    <source>
        <strain evidence="2">CBHHK200</strain>
    </source>
</reference>
<gene>
    <name evidence="2" type="ORF">C8F04DRAFT_247326</name>
</gene>
<evidence type="ECO:0000256" key="1">
    <source>
        <dbReference type="SAM" id="MobiDB-lite"/>
    </source>
</evidence>
<sequence length="297" mass="33630">MRRPRPADRPAARKQRLARLEDDREFKAHVLAEIASLRTETQRVKGALKKTHSALVQTQVEVLTVQQHRNEIENKLELHETLERILQGFNDLIYDTRRKSTSARSVLSLNDKKALKAAGFGYITQLLDDERKPIKNAAVPLNIDAIRRKTLTILAPNELALCQRLSIQLDDGRVGRNAQQHPKPDASTALARVEALKILPPLLLAELEAFLGGNPQRMKLQTDKPETDRSLFAQVGSYHSAQAERERLSCLKTDQAKFAHDLWQQGGEDQEDEAESWNTADGYERKNLRLPTNSVRS</sequence>
<evidence type="ECO:0000313" key="2">
    <source>
        <dbReference type="EMBL" id="KAJ7022054.1"/>
    </source>
</evidence>
<dbReference type="Proteomes" id="UP001218188">
    <property type="component" value="Unassembled WGS sequence"/>
</dbReference>
<feature type="region of interest" description="Disordered" evidence="1">
    <location>
        <begin position="264"/>
        <end position="297"/>
    </location>
</feature>
<accession>A0AAD6S6E1</accession>
<keyword evidence="3" id="KW-1185">Reference proteome</keyword>
<protein>
    <submittedName>
        <fullName evidence="2">Uncharacterized protein</fullName>
    </submittedName>
</protein>
<dbReference type="AlphaFoldDB" id="A0AAD6S6E1"/>
<proteinExistence type="predicted"/>
<name>A0AAD6S6E1_9AGAR</name>
<organism evidence="2 3">
    <name type="scientific">Mycena alexandri</name>
    <dbReference type="NCBI Taxonomy" id="1745969"/>
    <lineage>
        <taxon>Eukaryota</taxon>
        <taxon>Fungi</taxon>
        <taxon>Dikarya</taxon>
        <taxon>Basidiomycota</taxon>
        <taxon>Agaricomycotina</taxon>
        <taxon>Agaricomycetes</taxon>
        <taxon>Agaricomycetidae</taxon>
        <taxon>Agaricales</taxon>
        <taxon>Marasmiineae</taxon>
        <taxon>Mycenaceae</taxon>
        <taxon>Mycena</taxon>
    </lineage>
</organism>
<dbReference type="EMBL" id="JARJCM010000218">
    <property type="protein sequence ID" value="KAJ7022054.1"/>
    <property type="molecule type" value="Genomic_DNA"/>
</dbReference>
<comment type="caution">
    <text evidence="2">The sequence shown here is derived from an EMBL/GenBank/DDBJ whole genome shotgun (WGS) entry which is preliminary data.</text>
</comment>